<reference evidence="2" key="1">
    <citation type="submission" date="2023-08" db="EMBL/GenBank/DDBJ databases">
        <title>Black Yeasts Isolated from many extreme environments.</title>
        <authorList>
            <person name="Coleine C."/>
            <person name="Stajich J.E."/>
            <person name="Selbmann L."/>
        </authorList>
    </citation>
    <scope>NUCLEOTIDE SEQUENCE</scope>
    <source>
        <strain evidence="2">CCFEE 5810</strain>
    </source>
</reference>
<accession>A0AAN7W5W8</accession>
<dbReference type="InterPro" id="IPR010730">
    <property type="entry name" value="HET"/>
</dbReference>
<dbReference type="AlphaFoldDB" id="A0AAN7W5W8"/>
<sequence length="639" mass="72158">MSNIHFDLPLLGTGDVTRLFRFIETAEVEIISESIEYANLHGYIALSYTWEMPFGNPSLDIDYSDTLKNGRTILCNGKELAVTRNLYEALEVLRVSEKYGQKHFWVDAICIDQSNEGEKDLQVKFMAKIYQHAQVIVWLGAMDVHASSAIALIKSLCALEPEQRHGITPTSISQRNTIAQYGEIVHDMQRWRSLACFFLRRWFIRAWVVQEVLSSANDINVLCGNQKLSWKDLVTISHYLSTGPWGRKFIKPNFTQVPKATFPNHQGPAKLRAGIDSRVVESHKLITLALIRSRRFECKYPKDKVFSVIGLEYLTDPNLGAASALIKAEYKWSAQDVFTRTAIDLLRASADLLVLYSAEGQDYKLLPGLPSWVPDWSVTENVGLGITGYERYSAAGSLPRHLSISINAQDERPLEATLELKGLFLGRIKDTGETAKEVHDRKSCHEWLRLVCSLGQVYRSTSEDTIDVFWRTVIKNTARDESQADAVRIPPPDFREYFTHWLAHAVQPQIGRSEESRRSILQYLHTLTEWGLRLPSDDAIDRAKVEQIAHLYHHSLCLRLFSTHEGRLGFGTTSLRPNDEVWIVAGSRVPLILRPARPGLGLIDGMAPMELVGACYLHGVMYGQAAPASTSDLQRILLV</sequence>
<dbReference type="Pfam" id="PF06985">
    <property type="entry name" value="HET"/>
    <property type="match status" value="1"/>
</dbReference>
<evidence type="ECO:0000313" key="3">
    <source>
        <dbReference type="Proteomes" id="UP001310594"/>
    </source>
</evidence>
<dbReference type="PANTHER" id="PTHR24148">
    <property type="entry name" value="ANKYRIN REPEAT DOMAIN-CONTAINING PROTEIN 39 HOMOLOG-RELATED"/>
    <property type="match status" value="1"/>
</dbReference>
<evidence type="ECO:0000313" key="2">
    <source>
        <dbReference type="EMBL" id="KAK5698098.1"/>
    </source>
</evidence>
<dbReference type="Proteomes" id="UP001310594">
    <property type="component" value="Unassembled WGS sequence"/>
</dbReference>
<dbReference type="Pfam" id="PF26639">
    <property type="entry name" value="Het-6_barrel"/>
    <property type="match status" value="1"/>
</dbReference>
<comment type="caution">
    <text evidence="2">The sequence shown here is derived from an EMBL/GenBank/DDBJ whole genome shotgun (WGS) entry which is preliminary data.</text>
</comment>
<dbReference type="InterPro" id="IPR052895">
    <property type="entry name" value="HetReg/Transcr_Mod"/>
</dbReference>
<gene>
    <name evidence="2" type="ORF">LTR97_007058</name>
</gene>
<evidence type="ECO:0000259" key="1">
    <source>
        <dbReference type="Pfam" id="PF06985"/>
    </source>
</evidence>
<proteinExistence type="predicted"/>
<protein>
    <recommendedName>
        <fullName evidence="1">Heterokaryon incompatibility domain-containing protein</fullName>
    </recommendedName>
</protein>
<name>A0AAN7W5W8_9PEZI</name>
<feature type="domain" description="Heterokaryon incompatibility" evidence="1">
    <location>
        <begin position="43"/>
        <end position="211"/>
    </location>
</feature>
<organism evidence="2 3">
    <name type="scientific">Elasticomyces elasticus</name>
    <dbReference type="NCBI Taxonomy" id="574655"/>
    <lineage>
        <taxon>Eukaryota</taxon>
        <taxon>Fungi</taxon>
        <taxon>Dikarya</taxon>
        <taxon>Ascomycota</taxon>
        <taxon>Pezizomycotina</taxon>
        <taxon>Dothideomycetes</taxon>
        <taxon>Dothideomycetidae</taxon>
        <taxon>Mycosphaerellales</taxon>
        <taxon>Teratosphaeriaceae</taxon>
        <taxon>Elasticomyces</taxon>
    </lineage>
</organism>
<dbReference type="EMBL" id="JAVRQU010000010">
    <property type="protein sequence ID" value="KAK5698098.1"/>
    <property type="molecule type" value="Genomic_DNA"/>
</dbReference>
<dbReference type="PANTHER" id="PTHR24148:SF73">
    <property type="entry name" value="HET DOMAIN PROTEIN (AFU_ORTHOLOGUE AFUA_8G01020)"/>
    <property type="match status" value="1"/>
</dbReference>